<dbReference type="AlphaFoldDB" id="A0A1V4KNT8"/>
<dbReference type="Proteomes" id="UP000190648">
    <property type="component" value="Unassembled WGS sequence"/>
</dbReference>
<dbReference type="EMBL" id="LSYS01002834">
    <property type="protein sequence ID" value="OPJ85447.1"/>
    <property type="molecule type" value="Genomic_DNA"/>
</dbReference>
<gene>
    <name evidence="2" type="ORF">AV530_001676</name>
</gene>
<comment type="caution">
    <text evidence="2">The sequence shown here is derived from an EMBL/GenBank/DDBJ whole genome shotgun (WGS) entry which is preliminary data.</text>
</comment>
<reference evidence="2 3" key="1">
    <citation type="submission" date="2016-02" db="EMBL/GenBank/DDBJ databases">
        <title>Band-tailed pigeon sequencing and assembly.</title>
        <authorList>
            <person name="Soares A.E."/>
            <person name="Novak B.J."/>
            <person name="Rice E.S."/>
            <person name="O'Connell B."/>
            <person name="Chang D."/>
            <person name="Weber S."/>
            <person name="Shapiro B."/>
        </authorList>
    </citation>
    <scope>NUCLEOTIDE SEQUENCE [LARGE SCALE GENOMIC DNA]</scope>
    <source>
        <strain evidence="2">BTP2013</strain>
        <tissue evidence="2">Blood</tissue>
    </source>
</reference>
<feature type="region of interest" description="Disordered" evidence="1">
    <location>
        <begin position="1"/>
        <end position="36"/>
    </location>
</feature>
<organism evidence="2 3">
    <name type="scientific">Patagioenas fasciata monilis</name>
    <dbReference type="NCBI Taxonomy" id="372326"/>
    <lineage>
        <taxon>Eukaryota</taxon>
        <taxon>Metazoa</taxon>
        <taxon>Chordata</taxon>
        <taxon>Craniata</taxon>
        <taxon>Vertebrata</taxon>
        <taxon>Euteleostomi</taxon>
        <taxon>Archelosauria</taxon>
        <taxon>Archosauria</taxon>
        <taxon>Dinosauria</taxon>
        <taxon>Saurischia</taxon>
        <taxon>Theropoda</taxon>
        <taxon>Coelurosauria</taxon>
        <taxon>Aves</taxon>
        <taxon>Neognathae</taxon>
        <taxon>Neoaves</taxon>
        <taxon>Columbimorphae</taxon>
        <taxon>Columbiformes</taxon>
        <taxon>Columbidae</taxon>
        <taxon>Patagioenas</taxon>
    </lineage>
</organism>
<evidence type="ECO:0000256" key="1">
    <source>
        <dbReference type="SAM" id="MobiDB-lite"/>
    </source>
</evidence>
<name>A0A1V4KNT8_PATFA</name>
<feature type="compositionally biased region" description="Pro residues" evidence="1">
    <location>
        <begin position="1"/>
        <end position="11"/>
    </location>
</feature>
<proteinExistence type="predicted"/>
<evidence type="ECO:0000313" key="3">
    <source>
        <dbReference type="Proteomes" id="UP000190648"/>
    </source>
</evidence>
<accession>A0A1V4KNT8</accession>
<keyword evidence="3" id="KW-1185">Reference proteome</keyword>
<sequence>MAPRKLYPPPEQSRMAPRKLYPPPEQSRMAPRKLYPPPEQSWMAPSNQLLSLLMWTTLEDCCYRFVVLLRWQQLTCFPNNPRVNWTSCSALSHAQGMQPLISVEPC</sequence>
<evidence type="ECO:0000313" key="2">
    <source>
        <dbReference type="EMBL" id="OPJ85447.1"/>
    </source>
</evidence>
<protein>
    <submittedName>
        <fullName evidence="2">Uncharacterized protein</fullName>
    </submittedName>
</protein>